<sequence>MVRVFLVRVLFAGTLLPFRVFLPVRSTFFTRVLVLVRRFLFLWFFLLIRALLLTFASVAMLPRISLFVFLIFLLVWFPTWLLVRALLLVRPPTFWVSFFLTRFATPIRLLIGIFLFIWFLPARVFVRVLPVIRILFLRGFFVRRLLFGGIPRNHTKQCIRQTRARILGSPGERMDPAVVNSKELRLLNEAAFRSEERSSSMAIPFPSL</sequence>
<proteinExistence type="predicted"/>
<comment type="caution">
    <text evidence="1">The sequence shown here is derived from an EMBL/GenBank/DDBJ whole genome shotgun (WGS) entry which is preliminary data.</text>
</comment>
<dbReference type="EMBL" id="MU266523">
    <property type="protein sequence ID" value="KAH7921521.1"/>
    <property type="molecule type" value="Genomic_DNA"/>
</dbReference>
<accession>A0ACB8B735</accession>
<keyword evidence="2" id="KW-1185">Reference proteome</keyword>
<name>A0ACB8B735_9AGAM</name>
<evidence type="ECO:0000313" key="2">
    <source>
        <dbReference type="Proteomes" id="UP000790709"/>
    </source>
</evidence>
<organism evidence="1 2">
    <name type="scientific">Leucogyrophana mollusca</name>
    <dbReference type="NCBI Taxonomy" id="85980"/>
    <lineage>
        <taxon>Eukaryota</taxon>
        <taxon>Fungi</taxon>
        <taxon>Dikarya</taxon>
        <taxon>Basidiomycota</taxon>
        <taxon>Agaricomycotina</taxon>
        <taxon>Agaricomycetes</taxon>
        <taxon>Agaricomycetidae</taxon>
        <taxon>Boletales</taxon>
        <taxon>Boletales incertae sedis</taxon>
        <taxon>Leucogyrophana</taxon>
    </lineage>
</organism>
<gene>
    <name evidence="1" type="ORF">BV22DRAFT_727645</name>
</gene>
<reference evidence="1" key="1">
    <citation type="journal article" date="2021" name="New Phytol.">
        <title>Evolutionary innovations through gain and loss of genes in the ectomycorrhizal Boletales.</title>
        <authorList>
            <person name="Wu G."/>
            <person name="Miyauchi S."/>
            <person name="Morin E."/>
            <person name="Kuo A."/>
            <person name="Drula E."/>
            <person name="Varga T."/>
            <person name="Kohler A."/>
            <person name="Feng B."/>
            <person name="Cao Y."/>
            <person name="Lipzen A."/>
            <person name="Daum C."/>
            <person name="Hundley H."/>
            <person name="Pangilinan J."/>
            <person name="Johnson J."/>
            <person name="Barry K."/>
            <person name="LaButti K."/>
            <person name="Ng V."/>
            <person name="Ahrendt S."/>
            <person name="Min B."/>
            <person name="Choi I.G."/>
            <person name="Park H."/>
            <person name="Plett J.M."/>
            <person name="Magnuson J."/>
            <person name="Spatafora J.W."/>
            <person name="Nagy L.G."/>
            <person name="Henrissat B."/>
            <person name="Grigoriev I.V."/>
            <person name="Yang Z.L."/>
            <person name="Xu J."/>
            <person name="Martin F.M."/>
        </authorList>
    </citation>
    <scope>NUCLEOTIDE SEQUENCE</scope>
    <source>
        <strain evidence="1">KUC20120723A-06</strain>
    </source>
</reference>
<evidence type="ECO:0000313" key="1">
    <source>
        <dbReference type="EMBL" id="KAH7921521.1"/>
    </source>
</evidence>
<protein>
    <submittedName>
        <fullName evidence="1">Uncharacterized protein</fullName>
    </submittedName>
</protein>
<dbReference type="Proteomes" id="UP000790709">
    <property type="component" value="Unassembled WGS sequence"/>
</dbReference>